<proteinExistence type="inferred from homology"/>
<dbReference type="GO" id="GO:0019901">
    <property type="term" value="F:protein kinase binding"/>
    <property type="evidence" value="ECO:0007669"/>
    <property type="project" value="TreeGrafter"/>
</dbReference>
<accession>A0A6V7NYF2</accession>
<comment type="similarity">
    <text evidence="1">Belongs to the ATG101 family.</text>
</comment>
<gene>
    <name evidence="4" type="ORF">CB5_LOCUS6822</name>
</gene>
<dbReference type="PANTHER" id="PTHR13292">
    <property type="entry name" value="AUTOPHAGY-RELATED PROTEIN 101"/>
    <property type="match status" value="1"/>
</dbReference>
<dbReference type="InterPro" id="IPR036570">
    <property type="entry name" value="HORMA_dom_sf"/>
</dbReference>
<evidence type="ECO:0000313" key="4">
    <source>
        <dbReference type="EMBL" id="CAD1823611.1"/>
    </source>
</evidence>
<sequence>MNCETCQLKELSLELLEVRDVLRCVLHTILFHRALGLVRPKDVDCDLFEITYVQCGDAELEKKIDEKVEQFVCWVEKHPNKKSQVCLSFYELKYKQPTWFSSKTERHYWEQWIISFHVTNPKIHGKSKATTIPGENALEETSMRRANLESSLREVLFQIIILQSQGDTSFSSDVLTVHPTPLSVGALKSLRGYFKLGILPCSTDLAIYDCTE</sequence>
<evidence type="ECO:0000256" key="1">
    <source>
        <dbReference type="ARBA" id="ARBA00007130"/>
    </source>
</evidence>
<dbReference type="Gene3D" id="3.30.900.10">
    <property type="entry name" value="HORMA domain"/>
    <property type="match status" value="1"/>
</dbReference>
<evidence type="ECO:0000256" key="2">
    <source>
        <dbReference type="ARBA" id="ARBA00018874"/>
    </source>
</evidence>
<dbReference type="PANTHER" id="PTHR13292:SF0">
    <property type="entry name" value="AUTOPHAGY-RELATED PROTEIN 101"/>
    <property type="match status" value="1"/>
</dbReference>
<dbReference type="Pfam" id="PF07855">
    <property type="entry name" value="ATG101"/>
    <property type="match status" value="1"/>
</dbReference>
<keyword evidence="3" id="KW-0072">Autophagy</keyword>
<dbReference type="GO" id="GO:0000045">
    <property type="term" value="P:autophagosome assembly"/>
    <property type="evidence" value="ECO:0007669"/>
    <property type="project" value="TreeGrafter"/>
</dbReference>
<reference evidence="4" key="1">
    <citation type="submission" date="2020-07" db="EMBL/GenBank/DDBJ databases">
        <authorList>
            <person name="Lin J."/>
        </authorList>
    </citation>
    <scope>NUCLEOTIDE SEQUENCE</scope>
</reference>
<dbReference type="AlphaFoldDB" id="A0A6V7NYF2"/>
<dbReference type="EMBL" id="LR862143">
    <property type="protein sequence ID" value="CAD1823611.1"/>
    <property type="molecule type" value="Genomic_DNA"/>
</dbReference>
<dbReference type="GO" id="GO:0000407">
    <property type="term" value="C:phagophore assembly site"/>
    <property type="evidence" value="ECO:0007669"/>
    <property type="project" value="TreeGrafter"/>
</dbReference>
<dbReference type="InterPro" id="IPR012445">
    <property type="entry name" value="ATG101"/>
</dbReference>
<dbReference type="GO" id="GO:1990316">
    <property type="term" value="C:Atg1/ULK1 kinase complex"/>
    <property type="evidence" value="ECO:0007669"/>
    <property type="project" value="TreeGrafter"/>
</dbReference>
<organism evidence="4">
    <name type="scientific">Ananas comosus var. bracteatus</name>
    <name type="common">red pineapple</name>
    <dbReference type="NCBI Taxonomy" id="296719"/>
    <lineage>
        <taxon>Eukaryota</taxon>
        <taxon>Viridiplantae</taxon>
        <taxon>Streptophyta</taxon>
        <taxon>Embryophyta</taxon>
        <taxon>Tracheophyta</taxon>
        <taxon>Spermatophyta</taxon>
        <taxon>Magnoliopsida</taxon>
        <taxon>Liliopsida</taxon>
        <taxon>Poales</taxon>
        <taxon>Bromeliaceae</taxon>
        <taxon>Bromelioideae</taxon>
        <taxon>Ananas</taxon>
    </lineage>
</organism>
<evidence type="ECO:0000256" key="3">
    <source>
        <dbReference type="ARBA" id="ARBA00023006"/>
    </source>
</evidence>
<protein>
    <recommendedName>
        <fullName evidence="2">Autophagy-related protein 101</fullName>
    </recommendedName>
</protein>
<name>A0A6V7NYF2_ANACO</name>